<dbReference type="Proteomes" id="UP001224775">
    <property type="component" value="Unassembled WGS sequence"/>
</dbReference>
<reference evidence="1" key="1">
    <citation type="submission" date="2023-06" db="EMBL/GenBank/DDBJ databases">
        <title>Survivors Of The Sea: Transcriptome response of Skeletonema marinoi to long-term dormancy.</title>
        <authorList>
            <person name="Pinder M.I.M."/>
            <person name="Kourtchenko O."/>
            <person name="Robertson E.K."/>
            <person name="Larsson T."/>
            <person name="Maumus F."/>
            <person name="Osuna-Cruz C.M."/>
            <person name="Vancaester E."/>
            <person name="Stenow R."/>
            <person name="Vandepoele K."/>
            <person name="Ploug H."/>
            <person name="Bruchert V."/>
            <person name="Godhe A."/>
            <person name="Topel M."/>
        </authorList>
    </citation>
    <scope>NUCLEOTIDE SEQUENCE</scope>
    <source>
        <strain evidence="1">R05AC</strain>
    </source>
</reference>
<evidence type="ECO:0000313" key="2">
    <source>
        <dbReference type="Proteomes" id="UP001224775"/>
    </source>
</evidence>
<evidence type="ECO:0000313" key="1">
    <source>
        <dbReference type="EMBL" id="KAK1743641.1"/>
    </source>
</evidence>
<dbReference type="EMBL" id="JATAAI010000008">
    <property type="protein sequence ID" value="KAK1743641.1"/>
    <property type="molecule type" value="Genomic_DNA"/>
</dbReference>
<name>A0AAD8YEA2_9STRA</name>
<accession>A0AAD8YEA2</accession>
<sequence length="192" mass="22288">MQSCDPQLWVDVCSLYAMIKAVEQDEKKFQGVEYVLEEVAVAKMLMRNAEILGAVETIESYRQEEWYNDRHLVALDVEHGSKMNGLQLVTTTKSIRTHDCEKLKAAVWVIQDYNESKWSTEVMRRHSLPSSMRHAATLVTLVDDFATDEEYKAHKKRLIEAWQIMKEANPQEWTKACKSYEEDLLSKGLTKE</sequence>
<protein>
    <submittedName>
        <fullName evidence="1">Uncharacterized protein</fullName>
    </submittedName>
</protein>
<keyword evidence="2" id="KW-1185">Reference proteome</keyword>
<organism evidence="1 2">
    <name type="scientific">Skeletonema marinoi</name>
    <dbReference type="NCBI Taxonomy" id="267567"/>
    <lineage>
        <taxon>Eukaryota</taxon>
        <taxon>Sar</taxon>
        <taxon>Stramenopiles</taxon>
        <taxon>Ochrophyta</taxon>
        <taxon>Bacillariophyta</taxon>
        <taxon>Coscinodiscophyceae</taxon>
        <taxon>Thalassiosirophycidae</taxon>
        <taxon>Thalassiosirales</taxon>
        <taxon>Skeletonemataceae</taxon>
        <taxon>Skeletonema</taxon>
        <taxon>Skeletonema marinoi-dohrnii complex</taxon>
    </lineage>
</organism>
<dbReference type="AlphaFoldDB" id="A0AAD8YEA2"/>
<comment type="caution">
    <text evidence="1">The sequence shown here is derived from an EMBL/GenBank/DDBJ whole genome shotgun (WGS) entry which is preliminary data.</text>
</comment>
<gene>
    <name evidence="1" type="ORF">QTG54_005238</name>
</gene>
<proteinExistence type="predicted"/>